<evidence type="ECO:0000256" key="7">
    <source>
        <dbReference type="SAM" id="MobiDB-lite"/>
    </source>
</evidence>
<dbReference type="EMBL" id="JABELV010000109">
    <property type="protein sequence ID" value="KAG7530771.1"/>
    <property type="molecule type" value="Genomic_DNA"/>
</dbReference>
<evidence type="ECO:0000256" key="5">
    <source>
        <dbReference type="ARBA" id="ARBA00022989"/>
    </source>
</evidence>
<dbReference type="GO" id="GO:0005886">
    <property type="term" value="C:plasma membrane"/>
    <property type="evidence" value="ECO:0007669"/>
    <property type="project" value="TreeGrafter"/>
</dbReference>
<feature type="region of interest" description="Disordered" evidence="7">
    <location>
        <begin position="581"/>
        <end position="614"/>
    </location>
</feature>
<proteinExistence type="inferred from homology"/>
<dbReference type="InterPro" id="IPR006042">
    <property type="entry name" value="Xan_ur_permease"/>
</dbReference>
<dbReference type="PANTHER" id="PTHR42810">
    <property type="entry name" value="PURINE PERMEASE C1399.01C-RELATED"/>
    <property type="match status" value="1"/>
</dbReference>
<sequence>MSDYIVDTEPSATPPMSRKAKLHETARSARRKLTTKSGWFGTFDYKWLCMPVLPWGNNRKHRRPSPFYGLEDDLPILIQLVTGLQHSLAMLGGLIVPPTIFANYLALPASTQSYLISAALISSGILSMIQMSRIHLFRNYYLGTGMITVVGASFATISPAFTLFDKMYASGKCPSTTAADGTLIKGACPDAYGALIGTMMLCSLWEMGLSFVPARQLKKIFPPVITGTAIVLIGTSLIGKSGVLNWGGGSNCHGSPEGFFALCPNIAAPRPAAFGSPRMIGLGFASFVTIILTELFGSPFMRNASIILGLLVGSIIAGATGHMNSAAIDTSPAITFLWVETFKLSLYPAAIIPGICVFTILAVEATGDITASAEASRLETSGPIFDTRVQGGIAADGLAGLTSGLMTMTPVSIFAQNSGVIVLTKCANRSAGYACACLLILFGVLGKLAGVFLSIPNSVLGGATTFLFAQVVSSGIKVLAGLRWTRKERFTLAISLSVGLGNILVPDFFTHLFDTVESNSDGLKGFLDSIEVILSTPYLCAFLIGVIMWNILPDEEDPGMIRQDEVAQTSLEMGNVGPVVDTSLPYKGDSDDIEGSESKGSYGSATMTRVQEAT</sequence>
<evidence type="ECO:0000256" key="3">
    <source>
        <dbReference type="ARBA" id="ARBA00022448"/>
    </source>
</evidence>
<dbReference type="InterPro" id="IPR006043">
    <property type="entry name" value="NCS2"/>
</dbReference>
<dbReference type="NCBIfam" id="TIGR00801">
    <property type="entry name" value="ncs2"/>
    <property type="match status" value="1"/>
</dbReference>
<dbReference type="PANTHER" id="PTHR42810:SF2">
    <property type="entry name" value="PURINE PERMEASE C1399.01C-RELATED"/>
    <property type="match status" value="1"/>
</dbReference>
<comment type="similarity">
    <text evidence="2">Belongs to the nucleobase:cation symporter-2 (NCS2) (TC 2.A.40) family.</text>
</comment>
<evidence type="ECO:0008006" key="11">
    <source>
        <dbReference type="Google" id="ProtNLM"/>
    </source>
</evidence>
<organism evidence="9 10">
    <name type="scientific">Filobasidium floriforme</name>
    <dbReference type="NCBI Taxonomy" id="5210"/>
    <lineage>
        <taxon>Eukaryota</taxon>
        <taxon>Fungi</taxon>
        <taxon>Dikarya</taxon>
        <taxon>Basidiomycota</taxon>
        <taxon>Agaricomycotina</taxon>
        <taxon>Tremellomycetes</taxon>
        <taxon>Filobasidiales</taxon>
        <taxon>Filobasidiaceae</taxon>
        <taxon>Filobasidium</taxon>
    </lineage>
</organism>
<feature type="transmembrane region" description="Helical" evidence="8">
    <location>
        <begin position="191"/>
        <end position="208"/>
    </location>
</feature>
<keyword evidence="4 8" id="KW-0812">Transmembrane</keyword>
<evidence type="ECO:0000256" key="2">
    <source>
        <dbReference type="ARBA" id="ARBA00008821"/>
    </source>
</evidence>
<evidence type="ECO:0000313" key="9">
    <source>
        <dbReference type="EMBL" id="KAG7530771.1"/>
    </source>
</evidence>
<dbReference type="AlphaFoldDB" id="A0A8K0JJN2"/>
<feature type="transmembrane region" description="Helical" evidence="8">
    <location>
        <begin position="220"/>
        <end position="239"/>
    </location>
</feature>
<dbReference type="PROSITE" id="PS01116">
    <property type="entry name" value="XANTH_URACIL_PERMASE"/>
    <property type="match status" value="1"/>
</dbReference>
<comment type="subcellular location">
    <subcellularLocation>
        <location evidence="1">Membrane</location>
        <topology evidence="1">Multi-pass membrane protein</topology>
    </subcellularLocation>
</comment>
<feature type="transmembrane region" description="Helical" evidence="8">
    <location>
        <begin position="141"/>
        <end position="161"/>
    </location>
</feature>
<feature type="transmembrane region" description="Helical" evidence="8">
    <location>
        <begin position="113"/>
        <end position="129"/>
    </location>
</feature>
<dbReference type="GO" id="GO:0000324">
    <property type="term" value="C:fungal-type vacuole"/>
    <property type="evidence" value="ECO:0007669"/>
    <property type="project" value="TreeGrafter"/>
</dbReference>
<dbReference type="Proteomes" id="UP000812966">
    <property type="component" value="Unassembled WGS sequence"/>
</dbReference>
<feature type="transmembrane region" description="Helical" evidence="8">
    <location>
        <begin position="431"/>
        <end position="453"/>
    </location>
</feature>
<feature type="transmembrane region" description="Helical" evidence="8">
    <location>
        <begin position="492"/>
        <end position="512"/>
    </location>
</feature>
<evidence type="ECO:0000256" key="4">
    <source>
        <dbReference type="ARBA" id="ARBA00022692"/>
    </source>
</evidence>
<evidence type="ECO:0000313" key="10">
    <source>
        <dbReference type="Proteomes" id="UP000812966"/>
    </source>
</evidence>
<feature type="transmembrane region" description="Helical" evidence="8">
    <location>
        <begin position="532"/>
        <end position="552"/>
    </location>
</feature>
<dbReference type="Pfam" id="PF00860">
    <property type="entry name" value="Xan_ur_permease"/>
    <property type="match status" value="1"/>
</dbReference>
<evidence type="ECO:0000256" key="6">
    <source>
        <dbReference type="ARBA" id="ARBA00023136"/>
    </source>
</evidence>
<protein>
    <recommendedName>
        <fullName evidence="11">Purine permease</fullName>
    </recommendedName>
</protein>
<dbReference type="GO" id="GO:0042907">
    <property type="term" value="F:xanthine transmembrane transporter activity"/>
    <property type="evidence" value="ECO:0007669"/>
    <property type="project" value="TreeGrafter"/>
</dbReference>
<gene>
    <name evidence="9" type="ORF">FFLO_04813</name>
</gene>
<feature type="transmembrane region" description="Helical" evidence="8">
    <location>
        <begin position="459"/>
        <end position="480"/>
    </location>
</feature>
<feature type="compositionally biased region" description="Polar residues" evidence="7">
    <location>
        <begin position="598"/>
        <end position="614"/>
    </location>
</feature>
<accession>A0A8K0JJN2</accession>
<reference evidence="9" key="1">
    <citation type="submission" date="2020-04" db="EMBL/GenBank/DDBJ databases">
        <title>Analysis of mating type loci in Filobasidium floriforme.</title>
        <authorList>
            <person name="Nowrousian M."/>
        </authorList>
    </citation>
    <scope>NUCLEOTIDE SEQUENCE</scope>
    <source>
        <strain evidence="9">CBS 6242</strain>
    </source>
</reference>
<keyword evidence="6 8" id="KW-0472">Membrane</keyword>
<comment type="caution">
    <text evidence="9">The sequence shown here is derived from an EMBL/GenBank/DDBJ whole genome shotgun (WGS) entry which is preliminary data.</text>
</comment>
<feature type="transmembrane region" description="Helical" evidence="8">
    <location>
        <begin position="344"/>
        <end position="363"/>
    </location>
</feature>
<evidence type="ECO:0000256" key="8">
    <source>
        <dbReference type="SAM" id="Phobius"/>
    </source>
</evidence>
<feature type="transmembrane region" description="Helical" evidence="8">
    <location>
        <begin position="304"/>
        <end position="324"/>
    </location>
</feature>
<feature type="region of interest" description="Disordered" evidence="7">
    <location>
        <begin position="1"/>
        <end position="27"/>
    </location>
</feature>
<feature type="transmembrane region" description="Helical" evidence="8">
    <location>
        <begin position="279"/>
        <end position="297"/>
    </location>
</feature>
<name>A0A8K0JJN2_9TREE</name>
<keyword evidence="3" id="KW-0813">Transport</keyword>
<evidence type="ECO:0000256" key="1">
    <source>
        <dbReference type="ARBA" id="ARBA00004141"/>
    </source>
</evidence>
<keyword evidence="10" id="KW-1185">Reference proteome</keyword>
<keyword evidence="5 8" id="KW-1133">Transmembrane helix</keyword>